<protein>
    <submittedName>
        <fullName evidence="1">Uncharacterized protein</fullName>
    </submittedName>
</protein>
<reference evidence="1 2" key="1">
    <citation type="submission" date="2024-09" db="EMBL/GenBank/DDBJ databases">
        <title>Chromosome-scale assembly of Riccia fluitans.</title>
        <authorList>
            <person name="Paukszto L."/>
            <person name="Sawicki J."/>
            <person name="Karawczyk K."/>
            <person name="Piernik-Szablinska J."/>
            <person name="Szczecinska M."/>
            <person name="Mazdziarz M."/>
        </authorList>
    </citation>
    <scope>NUCLEOTIDE SEQUENCE [LARGE SCALE GENOMIC DNA]</scope>
    <source>
        <strain evidence="1">Rf_01</strain>
        <tissue evidence="1">Aerial parts of the thallus</tissue>
    </source>
</reference>
<evidence type="ECO:0000313" key="1">
    <source>
        <dbReference type="EMBL" id="KAL2607984.1"/>
    </source>
</evidence>
<dbReference type="EMBL" id="JBHFFA010000008">
    <property type="protein sequence ID" value="KAL2607984.1"/>
    <property type="molecule type" value="Genomic_DNA"/>
</dbReference>
<comment type="caution">
    <text evidence="1">The sequence shown here is derived from an EMBL/GenBank/DDBJ whole genome shotgun (WGS) entry which is preliminary data.</text>
</comment>
<name>A0ABD1XGA0_9MARC</name>
<sequence>MDAFTFTEGLKRFRKVQKCHGLSCAPELKSEVERLRSVDDWLPASLRSLMMRRRRGNSLSHEEHSSPSYDPYALPLHSHEAAGVVKKKIQSAEWKYERSVW</sequence>
<organism evidence="1 2">
    <name type="scientific">Riccia fluitans</name>
    <dbReference type="NCBI Taxonomy" id="41844"/>
    <lineage>
        <taxon>Eukaryota</taxon>
        <taxon>Viridiplantae</taxon>
        <taxon>Streptophyta</taxon>
        <taxon>Embryophyta</taxon>
        <taxon>Marchantiophyta</taxon>
        <taxon>Marchantiopsida</taxon>
        <taxon>Marchantiidae</taxon>
        <taxon>Marchantiales</taxon>
        <taxon>Ricciaceae</taxon>
        <taxon>Riccia</taxon>
    </lineage>
</organism>
<proteinExistence type="predicted"/>
<keyword evidence="2" id="KW-1185">Reference proteome</keyword>
<dbReference type="AlphaFoldDB" id="A0ABD1XGA0"/>
<dbReference type="Proteomes" id="UP001605036">
    <property type="component" value="Unassembled WGS sequence"/>
</dbReference>
<gene>
    <name evidence="1" type="ORF">R1flu_026557</name>
</gene>
<evidence type="ECO:0000313" key="2">
    <source>
        <dbReference type="Proteomes" id="UP001605036"/>
    </source>
</evidence>
<accession>A0ABD1XGA0</accession>